<dbReference type="Pfam" id="PF04360">
    <property type="entry name" value="Serglycin"/>
    <property type="match status" value="1"/>
</dbReference>
<name>A0A8T0BSD7_SILME</name>
<accession>A0A8T0BSD7</accession>
<evidence type="ECO:0000313" key="3">
    <source>
        <dbReference type="Proteomes" id="UP000606274"/>
    </source>
</evidence>
<feature type="region of interest" description="Disordered" evidence="1">
    <location>
        <begin position="95"/>
        <end position="153"/>
    </location>
</feature>
<dbReference type="AlphaFoldDB" id="A0A8T0BSD7"/>
<evidence type="ECO:0000256" key="1">
    <source>
        <dbReference type="SAM" id="MobiDB-lite"/>
    </source>
</evidence>
<dbReference type="EMBL" id="JABFDY010000002">
    <property type="protein sequence ID" value="KAF7710231.1"/>
    <property type="molecule type" value="Genomic_DNA"/>
</dbReference>
<reference evidence="2" key="1">
    <citation type="submission" date="2020-08" db="EMBL/GenBank/DDBJ databases">
        <title>Chromosome-level assembly of Southern catfish (Silurus meridionalis) provides insights into visual adaptation to the nocturnal and benthic lifestyles.</title>
        <authorList>
            <person name="Zhang Y."/>
            <person name="Wang D."/>
            <person name="Peng Z."/>
        </authorList>
    </citation>
    <scope>NUCLEOTIDE SEQUENCE</scope>
    <source>
        <strain evidence="2">SWU-2019-XX</strain>
        <tissue evidence="2">Muscle</tissue>
    </source>
</reference>
<dbReference type="InterPro" id="IPR007455">
    <property type="entry name" value="Serglycin"/>
</dbReference>
<proteinExistence type="predicted"/>
<keyword evidence="3" id="KW-1185">Reference proteome</keyword>
<comment type="caution">
    <text evidence="2">The sequence shown here is derived from an EMBL/GenBank/DDBJ whole genome shotgun (WGS) entry which is preliminary data.</text>
</comment>
<sequence length="174" mass="19840">MRSSADLQSRCFRFGIWTKINTFTMRFYHSLTLSVLILIYLLSDNVLEAQKMGRYQWLKCKMNSNDPNCIEHKGPIIDVTGQPKRLPARVAKDIDHIDSSEENSESGDGSGDSSLFNFPKLRRDEREIITEVSQNPVQNEEEGSAFDSDYSNSLTPEIKSKLSAQDLLEDNMIE</sequence>
<protein>
    <recommendedName>
        <fullName evidence="4">Serglycin</fullName>
    </recommendedName>
</protein>
<dbReference type="Proteomes" id="UP000606274">
    <property type="component" value="Unassembled WGS sequence"/>
</dbReference>
<organism evidence="2 3">
    <name type="scientific">Silurus meridionalis</name>
    <name type="common">Southern catfish</name>
    <name type="synonym">Silurus soldatovi meridionalis</name>
    <dbReference type="NCBI Taxonomy" id="175797"/>
    <lineage>
        <taxon>Eukaryota</taxon>
        <taxon>Metazoa</taxon>
        <taxon>Chordata</taxon>
        <taxon>Craniata</taxon>
        <taxon>Vertebrata</taxon>
        <taxon>Euteleostomi</taxon>
        <taxon>Actinopterygii</taxon>
        <taxon>Neopterygii</taxon>
        <taxon>Teleostei</taxon>
        <taxon>Ostariophysi</taxon>
        <taxon>Siluriformes</taxon>
        <taxon>Siluridae</taxon>
        <taxon>Silurus</taxon>
    </lineage>
</organism>
<gene>
    <name evidence="2" type="ORF">HF521_009103</name>
</gene>
<evidence type="ECO:0000313" key="2">
    <source>
        <dbReference type="EMBL" id="KAF7710231.1"/>
    </source>
</evidence>
<evidence type="ECO:0008006" key="4">
    <source>
        <dbReference type="Google" id="ProtNLM"/>
    </source>
</evidence>